<name>J9DGW2_EDHAE</name>
<evidence type="ECO:0000313" key="2">
    <source>
        <dbReference type="Proteomes" id="UP000003163"/>
    </source>
</evidence>
<dbReference type="EMBL" id="AFBI03000108">
    <property type="protein sequence ID" value="EJW01845.1"/>
    <property type="molecule type" value="Genomic_DNA"/>
</dbReference>
<dbReference type="HOGENOM" id="CLU_647277_0_0_1"/>
<reference evidence="2" key="2">
    <citation type="submission" date="2015-07" db="EMBL/GenBank/DDBJ databases">
        <title>Contrasting host-pathogen interactions and genome evolution in two generalist and specialist microsporidian pathogens of mosquitoes.</title>
        <authorList>
            <consortium name="The Broad Institute Genomics Platform"/>
            <consortium name="The Broad Institute Genome Sequencing Center for Infectious Disease"/>
            <person name="Cuomo C.A."/>
            <person name="Sanscrainte N.D."/>
            <person name="Goldberg J.M."/>
            <person name="Heiman D."/>
            <person name="Young S."/>
            <person name="Zeng Q."/>
            <person name="Becnel J.J."/>
            <person name="Birren B.W."/>
        </authorList>
    </citation>
    <scope>NUCLEOTIDE SEQUENCE [LARGE SCALE GENOMIC DNA]</scope>
    <source>
        <strain evidence="2">USNM 41457</strain>
    </source>
</reference>
<keyword evidence="2" id="KW-1185">Reference proteome</keyword>
<dbReference type="AlphaFoldDB" id="J9DGW2"/>
<accession>J9DGW2</accession>
<evidence type="ECO:0000313" key="1">
    <source>
        <dbReference type="EMBL" id="EJW01845.1"/>
    </source>
</evidence>
<gene>
    <name evidence="1" type="ORF">EDEG_03674</name>
</gene>
<reference evidence="1 2" key="1">
    <citation type="submission" date="2011-08" db="EMBL/GenBank/DDBJ databases">
        <authorList>
            <person name="Liu Z.J."/>
            <person name="Shi F.L."/>
            <person name="Lu J.Q."/>
            <person name="Li M."/>
            <person name="Wang Z.L."/>
        </authorList>
    </citation>
    <scope>NUCLEOTIDE SEQUENCE [LARGE SCALE GENOMIC DNA]</scope>
    <source>
        <strain evidence="1 2">USNM 41457</strain>
    </source>
</reference>
<dbReference type="Proteomes" id="UP000003163">
    <property type="component" value="Unassembled WGS sequence"/>
</dbReference>
<proteinExistence type="predicted"/>
<sequence>MFSINLYKNQKNQSILNKFIISWLEIKEYTKIDSNLKILKNCILQDVNCIQYFINQNVPKQLIEICNEKRYIKNLIFTFLSDVYEIVSVDLKSNKSITSSFKILFRQKDPLVLPCAVKITESILFHNALLNIYVKNHSEILDFLFEFLFNPRSQGELSYQGLLNLISLDTNIVINYCYKKRLLDIFVDKLNNLFSNLNVTYDKKESDFYNSILSLFCLFVQRLKRYKNDLDIASKLNFQRCSSLESTYKYFNDIVKTQNDINIVSKLVTTVFSPLYVTQLAKNSNLRNIILDLYNEIICNYPYISINYFTETKYKKPSSTDLFQRLSDIHNKTGPKELSTKYININKKLQCRYIIQSNRNFIKMNGMNILEKLILNNIYDFHLYSCIFLISKTCFLESFEHLDKLLQRIGKEEDLLKMWHYLEL</sequence>
<comment type="caution">
    <text evidence="1">The sequence shown here is derived from an EMBL/GenBank/DDBJ whole genome shotgun (WGS) entry which is preliminary data.</text>
</comment>
<organism evidence="1 2">
    <name type="scientific">Edhazardia aedis (strain USNM 41457)</name>
    <name type="common">Microsporidian parasite</name>
    <dbReference type="NCBI Taxonomy" id="1003232"/>
    <lineage>
        <taxon>Eukaryota</taxon>
        <taxon>Fungi</taxon>
        <taxon>Fungi incertae sedis</taxon>
        <taxon>Microsporidia</taxon>
        <taxon>Edhazardia</taxon>
    </lineage>
</organism>
<dbReference type="InParanoid" id="J9DGW2"/>
<protein>
    <submittedName>
        <fullName evidence="1">Uncharacterized protein</fullName>
    </submittedName>
</protein>
<dbReference type="VEuPathDB" id="MicrosporidiaDB:EDEG_03674"/>